<dbReference type="EMBL" id="AGNL01034398">
    <property type="protein sequence ID" value="EJK55284.1"/>
    <property type="molecule type" value="Genomic_DNA"/>
</dbReference>
<dbReference type="AlphaFoldDB" id="K0RSG7"/>
<evidence type="ECO:0000313" key="2">
    <source>
        <dbReference type="EMBL" id="EJK55284.1"/>
    </source>
</evidence>
<feature type="non-terminal residue" evidence="2">
    <location>
        <position position="260"/>
    </location>
</feature>
<feature type="compositionally biased region" description="Basic and acidic residues" evidence="1">
    <location>
        <begin position="119"/>
        <end position="144"/>
    </location>
</feature>
<feature type="region of interest" description="Disordered" evidence="1">
    <location>
        <begin position="28"/>
        <end position="63"/>
    </location>
</feature>
<feature type="compositionally biased region" description="Basic and acidic residues" evidence="1">
    <location>
        <begin position="28"/>
        <end position="37"/>
    </location>
</feature>
<reference evidence="2 3" key="1">
    <citation type="journal article" date="2012" name="Genome Biol.">
        <title>Genome and low-iron response of an oceanic diatom adapted to chronic iron limitation.</title>
        <authorList>
            <person name="Lommer M."/>
            <person name="Specht M."/>
            <person name="Roy A.S."/>
            <person name="Kraemer L."/>
            <person name="Andreson R."/>
            <person name="Gutowska M.A."/>
            <person name="Wolf J."/>
            <person name="Bergner S.V."/>
            <person name="Schilhabel M.B."/>
            <person name="Klostermeier U.C."/>
            <person name="Beiko R.G."/>
            <person name="Rosenstiel P."/>
            <person name="Hippler M."/>
            <person name="Laroche J."/>
        </authorList>
    </citation>
    <scope>NUCLEOTIDE SEQUENCE [LARGE SCALE GENOMIC DNA]</scope>
    <source>
        <strain evidence="2 3">CCMP1005</strain>
    </source>
</reference>
<comment type="caution">
    <text evidence="2">The sequence shown here is derived from an EMBL/GenBank/DDBJ whole genome shotgun (WGS) entry which is preliminary data.</text>
</comment>
<dbReference type="eggNOG" id="ENOG502QZD9">
    <property type="taxonomic scope" value="Eukaryota"/>
</dbReference>
<dbReference type="OrthoDB" id="10686359at2759"/>
<name>K0RSG7_THAOC</name>
<feature type="compositionally biased region" description="Basic and acidic residues" evidence="1">
    <location>
        <begin position="54"/>
        <end position="63"/>
    </location>
</feature>
<feature type="compositionally biased region" description="Basic residues" evidence="1">
    <location>
        <begin position="94"/>
        <end position="105"/>
    </location>
</feature>
<keyword evidence="3" id="KW-1185">Reference proteome</keyword>
<evidence type="ECO:0000256" key="1">
    <source>
        <dbReference type="SAM" id="MobiDB-lite"/>
    </source>
</evidence>
<evidence type="ECO:0000313" key="3">
    <source>
        <dbReference type="Proteomes" id="UP000266841"/>
    </source>
</evidence>
<protein>
    <submittedName>
        <fullName evidence="2">Uncharacterized protein</fullName>
    </submittedName>
</protein>
<accession>K0RSG7</accession>
<feature type="region of interest" description="Disordered" evidence="1">
    <location>
        <begin position="81"/>
        <end position="144"/>
    </location>
</feature>
<organism evidence="2 3">
    <name type="scientific">Thalassiosira oceanica</name>
    <name type="common">Marine diatom</name>
    <dbReference type="NCBI Taxonomy" id="159749"/>
    <lineage>
        <taxon>Eukaryota</taxon>
        <taxon>Sar</taxon>
        <taxon>Stramenopiles</taxon>
        <taxon>Ochrophyta</taxon>
        <taxon>Bacillariophyta</taxon>
        <taxon>Coscinodiscophyceae</taxon>
        <taxon>Thalassiosirophycidae</taxon>
        <taxon>Thalassiosirales</taxon>
        <taxon>Thalassiosiraceae</taxon>
        <taxon>Thalassiosira</taxon>
    </lineage>
</organism>
<proteinExistence type="predicted"/>
<sequence>MLRRVFFYPSRSRGLSFSPVLLDWRRTGHDDFDERTGPRQSQRRRRGTLPDEDGSARVQDDNKNLQFYGFNNFQRLLQNQVTRRHHQDDETKPKPKKSSTPRRSRNAAGVTPEPTPNYDKFKRIAADDQPTPEKEVSVGDVKETDSASALQAMLNRRQKKGVSASVVKETTNATTSSWVLVENTPNSANVSDLYESLNEILEFEVGKGIIDLDGIQNNDKARAALEDIGALESLYTTQAIDNDDIPLWTPDEGDSAGGAR</sequence>
<dbReference type="Proteomes" id="UP000266841">
    <property type="component" value="Unassembled WGS sequence"/>
</dbReference>
<gene>
    <name evidence="2" type="ORF">THAOC_24997</name>
</gene>